<proteinExistence type="predicted"/>
<evidence type="ECO:0000259" key="2">
    <source>
        <dbReference type="Pfam" id="PF18942"/>
    </source>
</evidence>
<reference evidence="4" key="1">
    <citation type="journal article" date="2019" name="Int. J. Syst. Evol. Microbiol.">
        <title>The Global Catalogue of Microorganisms (GCM) 10K type strain sequencing project: providing services to taxonomists for standard genome sequencing and annotation.</title>
        <authorList>
            <consortium name="The Broad Institute Genomics Platform"/>
            <consortium name="The Broad Institute Genome Sequencing Center for Infectious Disease"/>
            <person name="Wu L."/>
            <person name="Ma J."/>
        </authorList>
    </citation>
    <scope>NUCLEOTIDE SEQUENCE [LARGE SCALE GENOMIC DNA]</scope>
    <source>
        <strain evidence="4">KCTC 32141</strain>
    </source>
</reference>
<feature type="chain" id="PRO_5045498275" evidence="1">
    <location>
        <begin position="26"/>
        <end position="472"/>
    </location>
</feature>
<sequence>MKTNKFLTFLSVLTLMFIITSCVEDDDYGTPSVTIQEPDLSTFGTKTTFSAVISRYNDAVADGDQVGIFDTEDDAPLYIEGYVISSDASGNFYEEIIVQNSTDGNDVGADPRTGLNVQINTGSLSDTYEIGRKVYIKLNGLAIGIENGVYTLGRANGSSLEQIQSYEYQSFIKRSTEVATLTPKVVAIADLTEADENTLVQFDNMQFSRGQLGLTYAGEASDEFDGFRTLENCETSATISLQTSTFADFKSVPVAQQRGSIQGIYSRDFGDDFSVLILNSTSDVNFTSADRCDPDILECTGDIAGSTVVFEDNFESYGDLADMIAGGWEHYNIAGGVDFRIGSFSGNNYAQISGFSSGDSEIETWFVTPDINLDATTQESLNFDLEVAYANSIILSVLITENYTGDVTTTEWTEVGVDIPNVPTSGFGGFNNSGDINISCLNGNVRVAFKYLGSDPSGTTRYHIDNVEVKGN</sequence>
<feature type="signal peptide" evidence="1">
    <location>
        <begin position="1"/>
        <end position="25"/>
    </location>
</feature>
<dbReference type="PROSITE" id="PS51257">
    <property type="entry name" value="PROKAR_LIPOPROTEIN"/>
    <property type="match status" value="1"/>
</dbReference>
<keyword evidence="4" id="KW-1185">Reference proteome</keyword>
<dbReference type="Gene3D" id="2.60.120.200">
    <property type="match status" value="1"/>
</dbReference>
<comment type="caution">
    <text evidence="3">The sequence shown here is derived from an EMBL/GenBank/DDBJ whole genome shotgun (WGS) entry which is preliminary data.</text>
</comment>
<protein>
    <submittedName>
        <fullName evidence="3">DUF5689 domain-containing protein</fullName>
    </submittedName>
</protein>
<evidence type="ECO:0000313" key="3">
    <source>
        <dbReference type="EMBL" id="MFD2822718.1"/>
    </source>
</evidence>
<feature type="domain" description="DUF5689" evidence="2">
    <location>
        <begin position="46"/>
        <end position="284"/>
    </location>
</feature>
<name>A0ABW5WJ33_9FLAO</name>
<organism evidence="3 4">
    <name type="scientific">Lacinutrix iliipiscaria</name>
    <dbReference type="NCBI Taxonomy" id="1230532"/>
    <lineage>
        <taxon>Bacteria</taxon>
        <taxon>Pseudomonadati</taxon>
        <taxon>Bacteroidota</taxon>
        <taxon>Flavobacteriia</taxon>
        <taxon>Flavobacteriales</taxon>
        <taxon>Flavobacteriaceae</taxon>
        <taxon>Lacinutrix</taxon>
    </lineage>
</organism>
<dbReference type="NCBIfam" id="NF038128">
    <property type="entry name" value="choice_anch_J"/>
    <property type="match status" value="1"/>
</dbReference>
<dbReference type="InterPro" id="IPR043744">
    <property type="entry name" value="DUF5689"/>
</dbReference>
<gene>
    <name evidence="3" type="ORF">ACFS5M_03495</name>
</gene>
<dbReference type="Pfam" id="PF18942">
    <property type="entry name" value="DUF5689"/>
    <property type="match status" value="1"/>
</dbReference>
<keyword evidence="1" id="KW-0732">Signal</keyword>
<dbReference type="Proteomes" id="UP001597533">
    <property type="component" value="Unassembled WGS sequence"/>
</dbReference>
<evidence type="ECO:0000256" key="1">
    <source>
        <dbReference type="SAM" id="SignalP"/>
    </source>
</evidence>
<dbReference type="EMBL" id="JBHUOV010000001">
    <property type="protein sequence ID" value="MFD2822718.1"/>
    <property type="molecule type" value="Genomic_DNA"/>
</dbReference>
<accession>A0ABW5WJ33</accession>
<evidence type="ECO:0000313" key="4">
    <source>
        <dbReference type="Proteomes" id="UP001597533"/>
    </source>
</evidence>
<dbReference type="RefSeq" id="WP_183485819.1">
    <property type="nucleotide sequence ID" value="NZ_JBHUOV010000001.1"/>
</dbReference>